<organism evidence="1 2">
    <name type="scientific">Nonomuraea glycinis</name>
    <dbReference type="NCBI Taxonomy" id="2047744"/>
    <lineage>
        <taxon>Bacteria</taxon>
        <taxon>Bacillati</taxon>
        <taxon>Actinomycetota</taxon>
        <taxon>Actinomycetes</taxon>
        <taxon>Streptosporangiales</taxon>
        <taxon>Streptosporangiaceae</taxon>
        <taxon>Nonomuraea</taxon>
    </lineage>
</organism>
<gene>
    <name evidence="1" type="ORF">GCM10012278_45700</name>
</gene>
<sequence length="97" mass="10332">MKDDQPFQEVAAEAIDLVDGQYVAVADVGQRVQQRGPVVGGELAAGLLLEHLQADRVERVVLPLGLLLVGADPDQADERQSGRLPFITAGRDNCGRG</sequence>
<dbReference type="EMBL" id="BMNK01000007">
    <property type="protein sequence ID" value="GGP09552.1"/>
    <property type="molecule type" value="Genomic_DNA"/>
</dbReference>
<name>A0A918A7W9_9ACTN</name>
<proteinExistence type="predicted"/>
<evidence type="ECO:0000313" key="1">
    <source>
        <dbReference type="EMBL" id="GGP09552.1"/>
    </source>
</evidence>
<dbReference type="Proteomes" id="UP000660745">
    <property type="component" value="Unassembled WGS sequence"/>
</dbReference>
<protein>
    <submittedName>
        <fullName evidence="1">Uncharacterized protein</fullName>
    </submittedName>
</protein>
<comment type="caution">
    <text evidence="1">The sequence shown here is derived from an EMBL/GenBank/DDBJ whole genome shotgun (WGS) entry which is preliminary data.</text>
</comment>
<keyword evidence="2" id="KW-1185">Reference proteome</keyword>
<reference evidence="1" key="1">
    <citation type="journal article" date="2014" name="Int. J. Syst. Evol. Microbiol.">
        <title>Complete genome sequence of Corynebacterium casei LMG S-19264T (=DSM 44701T), isolated from a smear-ripened cheese.</title>
        <authorList>
            <consortium name="US DOE Joint Genome Institute (JGI-PGF)"/>
            <person name="Walter F."/>
            <person name="Albersmeier A."/>
            <person name="Kalinowski J."/>
            <person name="Ruckert C."/>
        </authorList>
    </citation>
    <scope>NUCLEOTIDE SEQUENCE</scope>
    <source>
        <strain evidence="1">CGMCC 4.7430</strain>
    </source>
</reference>
<accession>A0A918A7W9</accession>
<reference evidence="1" key="2">
    <citation type="submission" date="2020-09" db="EMBL/GenBank/DDBJ databases">
        <authorList>
            <person name="Sun Q."/>
            <person name="Zhou Y."/>
        </authorList>
    </citation>
    <scope>NUCLEOTIDE SEQUENCE</scope>
    <source>
        <strain evidence="1">CGMCC 4.7430</strain>
    </source>
</reference>
<evidence type="ECO:0000313" key="2">
    <source>
        <dbReference type="Proteomes" id="UP000660745"/>
    </source>
</evidence>
<dbReference type="AlphaFoldDB" id="A0A918A7W9"/>